<reference evidence="3 4" key="1">
    <citation type="journal article" date="2020" name="Int. J. Syst. Evol. Microbiol.">
        <title>Reclassification of Streptomyces castelarensis and Streptomyces sporoclivatus as later heterotypic synonyms of Streptomyces antimycoticus.</title>
        <authorList>
            <person name="Komaki H."/>
            <person name="Tamura T."/>
        </authorList>
    </citation>
    <scope>NUCLEOTIDE SEQUENCE [LARGE SCALE GENOMIC DNA]</scope>
    <source>
        <strain evidence="3 4">NBRC 12839</strain>
    </source>
</reference>
<dbReference type="InterPro" id="IPR048330">
    <property type="entry name" value="PcRGLX/YetA_2nd"/>
</dbReference>
<feature type="domain" description="PcRGLX/YetA-like central beta-sandwich" evidence="2">
    <location>
        <begin position="1"/>
        <end position="116"/>
    </location>
</feature>
<dbReference type="EMBL" id="BJHV01000001">
    <property type="protein sequence ID" value="GDY46898.1"/>
    <property type="molecule type" value="Genomic_DNA"/>
</dbReference>
<dbReference type="Proteomes" id="UP000299290">
    <property type="component" value="Unassembled WGS sequence"/>
</dbReference>
<dbReference type="PANTHER" id="PTHR40081">
    <property type="entry name" value="CONCANAVALIN A-LIKE LECTIN/GLUCANASE"/>
    <property type="match status" value="1"/>
</dbReference>
<name>A0A4D4KK89_9ACTN</name>
<dbReference type="AlphaFoldDB" id="A0A4D4KK89"/>
<sequence length="144" mass="15503">MKGEKLPDPATWDQRVTSRLHLIPTWGDYTLSQLSADGFTLRKRTKPGHGWIAAGGGGRASGFGYVGGVSGGLSFGLRDFWEKFPAQLDIRGAAGDAAEVTLWLWSPEAQPMDLRQSSSVGAERPPQMSGEPGNAYIRTAGRRS</sequence>
<evidence type="ECO:0000313" key="3">
    <source>
        <dbReference type="EMBL" id="GDY46898.1"/>
    </source>
</evidence>
<dbReference type="InterPro" id="IPR045793">
    <property type="entry name" value="PcRGLX/YetA-like"/>
</dbReference>
<proteinExistence type="predicted"/>
<dbReference type="Pfam" id="PF21345">
    <property type="entry name" value="PcRGLX_2nd"/>
    <property type="match status" value="1"/>
</dbReference>
<evidence type="ECO:0000256" key="1">
    <source>
        <dbReference type="SAM" id="MobiDB-lite"/>
    </source>
</evidence>
<accession>A0A4D4KK89</accession>
<evidence type="ECO:0000259" key="2">
    <source>
        <dbReference type="Pfam" id="PF21345"/>
    </source>
</evidence>
<feature type="region of interest" description="Disordered" evidence="1">
    <location>
        <begin position="114"/>
        <end position="144"/>
    </location>
</feature>
<keyword evidence="4" id="KW-1185">Reference proteome</keyword>
<comment type="caution">
    <text evidence="3">The sequence shown here is derived from an EMBL/GenBank/DDBJ whole genome shotgun (WGS) entry which is preliminary data.</text>
</comment>
<evidence type="ECO:0000313" key="4">
    <source>
        <dbReference type="Proteomes" id="UP000299290"/>
    </source>
</evidence>
<gene>
    <name evidence="3" type="ORF">SANT12839_077800</name>
</gene>
<organism evidence="3 4">
    <name type="scientific">Streptomyces antimycoticus</name>
    <dbReference type="NCBI Taxonomy" id="68175"/>
    <lineage>
        <taxon>Bacteria</taxon>
        <taxon>Bacillati</taxon>
        <taxon>Actinomycetota</taxon>
        <taxon>Actinomycetes</taxon>
        <taxon>Kitasatosporales</taxon>
        <taxon>Streptomycetaceae</taxon>
        <taxon>Streptomyces</taxon>
        <taxon>Streptomyces violaceusniger group</taxon>
    </lineage>
</organism>
<protein>
    <recommendedName>
        <fullName evidence="2">PcRGLX/YetA-like central beta-sandwich domain-containing protein</fullName>
    </recommendedName>
</protein>
<dbReference type="PANTHER" id="PTHR40081:SF1">
    <property type="entry name" value="TAT PATHWAY SIGNAL SEQUENCE DOMAIN PROTEIN"/>
    <property type="match status" value="1"/>
</dbReference>